<protein>
    <submittedName>
        <fullName evidence="1">Uncharacterized protein</fullName>
    </submittedName>
</protein>
<sequence>MNYLMSKDLIIIYSLYFLNHKEPECSPNLSKTEYYNFK</sequence>
<name>A0A6C0ADH7_9ZZZZ</name>
<proteinExistence type="predicted"/>
<reference evidence="1" key="1">
    <citation type="journal article" date="2020" name="Nature">
        <title>Giant virus diversity and host interactions through global metagenomics.</title>
        <authorList>
            <person name="Schulz F."/>
            <person name="Roux S."/>
            <person name="Paez-Espino D."/>
            <person name="Jungbluth S."/>
            <person name="Walsh D.A."/>
            <person name="Denef V.J."/>
            <person name="McMahon K.D."/>
            <person name="Konstantinidis K.T."/>
            <person name="Eloe-Fadrosh E.A."/>
            <person name="Kyrpides N.C."/>
            <person name="Woyke T."/>
        </authorList>
    </citation>
    <scope>NUCLEOTIDE SEQUENCE</scope>
    <source>
        <strain evidence="1">GVMAG-S-1021933-23</strain>
    </source>
</reference>
<organism evidence="1">
    <name type="scientific">viral metagenome</name>
    <dbReference type="NCBI Taxonomy" id="1070528"/>
    <lineage>
        <taxon>unclassified sequences</taxon>
        <taxon>metagenomes</taxon>
        <taxon>organismal metagenomes</taxon>
    </lineage>
</organism>
<accession>A0A6C0ADH7</accession>
<dbReference type="EMBL" id="MN740593">
    <property type="protein sequence ID" value="QHS77768.1"/>
    <property type="molecule type" value="Genomic_DNA"/>
</dbReference>
<evidence type="ECO:0000313" key="1">
    <source>
        <dbReference type="EMBL" id="QHS77768.1"/>
    </source>
</evidence>
<dbReference type="AlphaFoldDB" id="A0A6C0ADH7"/>